<evidence type="ECO:0000256" key="1">
    <source>
        <dbReference type="SAM" id="MobiDB-lite"/>
    </source>
</evidence>
<gene>
    <name evidence="2" type="ORF">MNBD_GAMMA19-1187</name>
</gene>
<feature type="region of interest" description="Disordered" evidence="1">
    <location>
        <begin position="50"/>
        <end position="76"/>
    </location>
</feature>
<organism evidence="2">
    <name type="scientific">hydrothermal vent metagenome</name>
    <dbReference type="NCBI Taxonomy" id="652676"/>
    <lineage>
        <taxon>unclassified sequences</taxon>
        <taxon>metagenomes</taxon>
        <taxon>ecological metagenomes</taxon>
    </lineage>
</organism>
<sequence>MDKHITISSQWNIYLFLLVLFFLSACSEEKNPADMATKAPKITAELIETDNAENTPDPQLTLDSNDPAPEAADQNVDAPSDIQTHDFSESAWGTAELIAADKTRDVFWPQVTLDNNGNALVVWVQKEGARTNIQANRFNGSGWGTAELIETDNAGDSLWPQLAQDNRGNALAVWAQNDGFRTNIRANRFNGSDWGDAKLIETGNEGDALWPQVALDNRGNALAVWAQNDGIRTNIWANRFNGSDWSTAELVETNNAGSALWPQIRFDNAGNALAVWIQSDGRRTSVWANRFNGSHWGTAELLETDNAGDVLWPQVAFDHHGNAFAVWAQNDGIRYNIWANRFNGSNWGTAERVETDNVEDAFKPQIAFDNNGNALALWGQYDGARTNIWANRFNGADWGTAELIETDDAGNAFGPQLAFDDTGSAFAVWVQNDGTRYNIRANRFDGSDWGTAELIETDNRGDAFKPQIALDNNGNALAVWKQYNGIRENIRVNHFR</sequence>
<feature type="compositionally biased region" description="Polar residues" evidence="1">
    <location>
        <begin position="52"/>
        <end position="64"/>
    </location>
</feature>
<proteinExistence type="predicted"/>
<protein>
    <submittedName>
        <fullName evidence="2">Methyl-accepting chemotaxis protein</fullName>
    </submittedName>
</protein>
<dbReference type="EMBL" id="UOFV01000362">
    <property type="protein sequence ID" value="VAX02984.1"/>
    <property type="molecule type" value="Genomic_DNA"/>
</dbReference>
<name>A0A3B1AT53_9ZZZZ</name>
<dbReference type="SUPFAM" id="SSF89372">
    <property type="entry name" value="Fucose-specific lectin"/>
    <property type="match status" value="1"/>
</dbReference>
<dbReference type="AlphaFoldDB" id="A0A3B1AT53"/>
<dbReference type="PROSITE" id="PS51257">
    <property type="entry name" value="PROKAR_LIPOPROTEIN"/>
    <property type="match status" value="1"/>
</dbReference>
<accession>A0A3B1AT53</accession>
<evidence type="ECO:0000313" key="2">
    <source>
        <dbReference type="EMBL" id="VAX02984.1"/>
    </source>
</evidence>
<reference evidence="2" key="1">
    <citation type="submission" date="2018-06" db="EMBL/GenBank/DDBJ databases">
        <authorList>
            <person name="Zhirakovskaya E."/>
        </authorList>
    </citation>
    <scope>NUCLEOTIDE SEQUENCE</scope>
</reference>